<name>A0A9J5W382_SOLCO</name>
<dbReference type="GO" id="GO:0031201">
    <property type="term" value="C:SNARE complex"/>
    <property type="evidence" value="ECO:0007669"/>
    <property type="project" value="TreeGrafter"/>
</dbReference>
<dbReference type="EMBL" id="JACXVP010000012">
    <property type="protein sequence ID" value="KAG5569987.1"/>
    <property type="molecule type" value="Genomic_DNA"/>
</dbReference>
<dbReference type="GO" id="GO:0035494">
    <property type="term" value="P:SNARE complex disassembly"/>
    <property type="evidence" value="ECO:0007669"/>
    <property type="project" value="TreeGrafter"/>
</dbReference>
<dbReference type="GO" id="GO:0006886">
    <property type="term" value="P:intracellular protein transport"/>
    <property type="evidence" value="ECO:0007669"/>
    <property type="project" value="InterPro"/>
</dbReference>
<proteinExistence type="inferred from homology"/>
<dbReference type="Pfam" id="PF14938">
    <property type="entry name" value="SNAP"/>
    <property type="match status" value="1"/>
</dbReference>
<dbReference type="InterPro" id="IPR011990">
    <property type="entry name" value="TPR-like_helical_dom_sf"/>
</dbReference>
<accession>A0A9J5W382</accession>
<dbReference type="OrthoDB" id="9984275at2759"/>
<dbReference type="Proteomes" id="UP000824120">
    <property type="component" value="Chromosome 12"/>
</dbReference>
<dbReference type="PANTHER" id="PTHR13768">
    <property type="entry name" value="SOLUBLE NSF ATTACHMENT PROTEIN SNAP"/>
    <property type="match status" value="1"/>
</dbReference>
<dbReference type="GO" id="GO:0005483">
    <property type="term" value="F:soluble NSF attachment protein activity"/>
    <property type="evidence" value="ECO:0007669"/>
    <property type="project" value="TreeGrafter"/>
</dbReference>
<evidence type="ECO:0000313" key="4">
    <source>
        <dbReference type="EMBL" id="KAG5569987.1"/>
    </source>
</evidence>
<keyword evidence="5" id="KW-1185">Reference proteome</keyword>
<dbReference type="Gene3D" id="1.25.40.10">
    <property type="entry name" value="Tetratricopeptide repeat domain"/>
    <property type="match status" value="1"/>
</dbReference>
<gene>
    <name evidence="4" type="ORF">H5410_059753</name>
</gene>
<reference evidence="4 5" key="1">
    <citation type="submission" date="2020-09" db="EMBL/GenBank/DDBJ databases">
        <title>De no assembly of potato wild relative species, Solanum commersonii.</title>
        <authorList>
            <person name="Cho K."/>
        </authorList>
    </citation>
    <scope>NUCLEOTIDE SEQUENCE [LARGE SCALE GENOMIC DNA]</scope>
    <source>
        <strain evidence="4">LZ3.2</strain>
        <tissue evidence="4">Leaf</tissue>
    </source>
</reference>
<comment type="caution">
    <text evidence="4">The sequence shown here is derived from an EMBL/GenBank/DDBJ whole genome shotgun (WGS) entry which is preliminary data.</text>
</comment>
<dbReference type="GO" id="GO:0019905">
    <property type="term" value="F:syntaxin binding"/>
    <property type="evidence" value="ECO:0007669"/>
    <property type="project" value="TreeGrafter"/>
</dbReference>
<protein>
    <submittedName>
        <fullName evidence="4">Uncharacterized protein</fullName>
    </submittedName>
</protein>
<dbReference type="AlphaFoldDB" id="A0A9J5W382"/>
<organism evidence="4 5">
    <name type="scientific">Solanum commersonii</name>
    <name type="common">Commerson's wild potato</name>
    <name type="synonym">Commerson's nightshade</name>
    <dbReference type="NCBI Taxonomy" id="4109"/>
    <lineage>
        <taxon>Eukaryota</taxon>
        <taxon>Viridiplantae</taxon>
        <taxon>Streptophyta</taxon>
        <taxon>Embryophyta</taxon>
        <taxon>Tracheophyta</taxon>
        <taxon>Spermatophyta</taxon>
        <taxon>Magnoliopsida</taxon>
        <taxon>eudicotyledons</taxon>
        <taxon>Gunneridae</taxon>
        <taxon>Pentapetalae</taxon>
        <taxon>asterids</taxon>
        <taxon>lamiids</taxon>
        <taxon>Solanales</taxon>
        <taxon>Solanaceae</taxon>
        <taxon>Solanoideae</taxon>
        <taxon>Solaneae</taxon>
        <taxon>Solanum</taxon>
    </lineage>
</organism>
<evidence type="ECO:0000256" key="3">
    <source>
        <dbReference type="ARBA" id="ARBA00022927"/>
    </source>
</evidence>
<dbReference type="SUPFAM" id="SSF48452">
    <property type="entry name" value="TPR-like"/>
    <property type="match status" value="1"/>
</dbReference>
<keyword evidence="3" id="KW-0653">Protein transport</keyword>
<evidence type="ECO:0000313" key="5">
    <source>
        <dbReference type="Proteomes" id="UP000824120"/>
    </source>
</evidence>
<dbReference type="PANTHER" id="PTHR13768:SF27">
    <property type="entry name" value="ALPHA-SOLUBLE NSF ATTACHMENT PROTEIN-LIKE"/>
    <property type="match status" value="1"/>
</dbReference>
<dbReference type="InterPro" id="IPR000744">
    <property type="entry name" value="NSF_attach"/>
</dbReference>
<dbReference type="GO" id="GO:0005774">
    <property type="term" value="C:vacuolar membrane"/>
    <property type="evidence" value="ECO:0007669"/>
    <property type="project" value="TreeGrafter"/>
</dbReference>
<evidence type="ECO:0000256" key="1">
    <source>
        <dbReference type="ARBA" id="ARBA00010050"/>
    </source>
</evidence>
<comment type="similarity">
    <text evidence="1">Belongs to the SNAP family.</text>
</comment>
<sequence length="124" mass="14246">MTNNLKEAISCLEKATHIFLDIGRLNEIAKLYEHENNFELAIVYYLKSNDLFQNMDLISSANYSTSIAIFDEIAIYSIRINLLNYGFKGHLRNAGIFQLCTDTGYNIFRDARVQVSNGMPYSLY</sequence>
<evidence type="ECO:0000256" key="2">
    <source>
        <dbReference type="ARBA" id="ARBA00022448"/>
    </source>
</evidence>
<keyword evidence="2" id="KW-0813">Transport</keyword>